<evidence type="ECO:0000256" key="2">
    <source>
        <dbReference type="ARBA" id="ARBA00022884"/>
    </source>
</evidence>
<feature type="compositionally biased region" description="Basic residues" evidence="6">
    <location>
        <begin position="218"/>
        <end position="227"/>
    </location>
</feature>
<keyword evidence="9" id="KW-1185">Reference proteome</keyword>
<keyword evidence="2 4" id="KW-0694">RNA-binding</keyword>
<dbReference type="PANTHER" id="PTHR47683">
    <property type="entry name" value="PSEUDOURIDINE SYNTHASE FAMILY PROTEIN-RELATED"/>
    <property type="match status" value="1"/>
</dbReference>
<dbReference type="Proteomes" id="UP001219862">
    <property type="component" value="Unassembled WGS sequence"/>
</dbReference>
<feature type="region of interest" description="Disordered" evidence="6">
    <location>
        <begin position="135"/>
        <end position="164"/>
    </location>
</feature>
<dbReference type="InterPro" id="IPR018496">
    <property type="entry name" value="PsdUridine_synth_RsuA/RluB_CS"/>
</dbReference>
<evidence type="ECO:0000256" key="1">
    <source>
        <dbReference type="ARBA" id="ARBA00008348"/>
    </source>
</evidence>
<evidence type="ECO:0000256" key="5">
    <source>
        <dbReference type="RuleBase" id="RU003887"/>
    </source>
</evidence>
<dbReference type="InterPro" id="IPR020094">
    <property type="entry name" value="TruA/RsuA/RluB/E/F_N"/>
</dbReference>
<dbReference type="InterPro" id="IPR002942">
    <property type="entry name" value="S4_RNA-bd"/>
</dbReference>
<feature type="region of interest" description="Disordered" evidence="6">
    <location>
        <begin position="1"/>
        <end position="68"/>
    </location>
</feature>
<dbReference type="PANTHER" id="PTHR47683:SF3">
    <property type="entry name" value="RIBOSOMAL LARGE SUBUNIT PSEUDOURIDINE SYNTHASE B"/>
    <property type="match status" value="1"/>
</dbReference>
<accession>A0ABT5KMQ0</accession>
<evidence type="ECO:0000313" key="8">
    <source>
        <dbReference type="EMBL" id="MDC8783653.1"/>
    </source>
</evidence>
<dbReference type="Gene3D" id="3.10.290.10">
    <property type="entry name" value="RNA-binding S4 domain"/>
    <property type="match status" value="1"/>
</dbReference>
<dbReference type="PROSITE" id="PS01149">
    <property type="entry name" value="PSI_RSU"/>
    <property type="match status" value="1"/>
</dbReference>
<evidence type="ECO:0000256" key="4">
    <source>
        <dbReference type="PROSITE-ProRule" id="PRU00182"/>
    </source>
</evidence>
<dbReference type="SUPFAM" id="SSF55120">
    <property type="entry name" value="Pseudouridine synthase"/>
    <property type="match status" value="1"/>
</dbReference>
<feature type="region of interest" description="Disordered" evidence="6">
    <location>
        <begin position="186"/>
        <end position="239"/>
    </location>
</feature>
<feature type="compositionally biased region" description="Low complexity" evidence="6">
    <location>
        <begin position="43"/>
        <end position="58"/>
    </location>
</feature>
<feature type="compositionally biased region" description="Basic and acidic residues" evidence="6">
    <location>
        <begin position="621"/>
        <end position="649"/>
    </location>
</feature>
<feature type="domain" description="RNA-binding S4" evidence="7">
    <location>
        <begin position="303"/>
        <end position="364"/>
    </location>
</feature>
<dbReference type="RefSeq" id="WP_273594778.1">
    <property type="nucleotide sequence ID" value="NZ_JAQQXS010000001.1"/>
</dbReference>
<name>A0ABT5KMQ0_9BURK</name>
<dbReference type="PROSITE" id="PS50889">
    <property type="entry name" value="S4"/>
    <property type="match status" value="1"/>
</dbReference>
<dbReference type="Pfam" id="PF01479">
    <property type="entry name" value="S4"/>
    <property type="match status" value="1"/>
</dbReference>
<evidence type="ECO:0000256" key="3">
    <source>
        <dbReference type="ARBA" id="ARBA00023235"/>
    </source>
</evidence>
<dbReference type="CDD" id="cd00165">
    <property type="entry name" value="S4"/>
    <property type="match status" value="1"/>
</dbReference>
<feature type="compositionally biased region" description="Low complexity" evidence="6">
    <location>
        <begin position="9"/>
        <end position="25"/>
    </location>
</feature>
<dbReference type="InterPro" id="IPR000748">
    <property type="entry name" value="PsdUridine_synth_RsuA/RluB/E/F"/>
</dbReference>
<comment type="similarity">
    <text evidence="1 5">Belongs to the pseudouridine synthase RsuA family.</text>
</comment>
<feature type="compositionally biased region" description="Low complexity" evidence="6">
    <location>
        <begin position="150"/>
        <end position="160"/>
    </location>
</feature>
<evidence type="ECO:0000313" key="9">
    <source>
        <dbReference type="Proteomes" id="UP001219862"/>
    </source>
</evidence>
<feature type="compositionally biased region" description="Gly residues" evidence="6">
    <location>
        <begin position="681"/>
        <end position="711"/>
    </location>
</feature>
<dbReference type="InterPro" id="IPR042092">
    <property type="entry name" value="PsdUridine_s_RsuA/RluB/E/F_cat"/>
</dbReference>
<dbReference type="CDD" id="cd02556">
    <property type="entry name" value="PseudoU_synth_RluB"/>
    <property type="match status" value="1"/>
</dbReference>
<organism evidence="8 9">
    <name type="scientific">Roseateles koreensis</name>
    <dbReference type="NCBI Taxonomy" id="2987526"/>
    <lineage>
        <taxon>Bacteria</taxon>
        <taxon>Pseudomonadati</taxon>
        <taxon>Pseudomonadota</taxon>
        <taxon>Betaproteobacteria</taxon>
        <taxon>Burkholderiales</taxon>
        <taxon>Sphaerotilaceae</taxon>
        <taxon>Roseateles</taxon>
    </lineage>
</organism>
<dbReference type="InterPro" id="IPR036986">
    <property type="entry name" value="S4_RNA-bd_sf"/>
</dbReference>
<evidence type="ECO:0000256" key="6">
    <source>
        <dbReference type="SAM" id="MobiDB-lite"/>
    </source>
</evidence>
<reference evidence="8 9" key="1">
    <citation type="submission" date="2022-10" db="EMBL/GenBank/DDBJ databases">
        <title>paucibacter sp. hw8 Genome sequencing.</title>
        <authorList>
            <person name="Park S."/>
        </authorList>
    </citation>
    <scope>NUCLEOTIDE SEQUENCE [LARGE SCALE GENOMIC DNA]</scope>
    <source>
        <strain evidence="9">hw8</strain>
    </source>
</reference>
<dbReference type="Gene3D" id="3.30.70.580">
    <property type="entry name" value="Pseudouridine synthase I, catalytic domain, N-terminal subdomain"/>
    <property type="match status" value="1"/>
</dbReference>
<dbReference type="InterPro" id="IPR006145">
    <property type="entry name" value="PsdUridine_synth_RsuA/RluA"/>
</dbReference>
<dbReference type="EC" id="5.4.99.-" evidence="5"/>
<feature type="compositionally biased region" description="Basic residues" evidence="6">
    <location>
        <begin position="102"/>
        <end position="111"/>
    </location>
</feature>
<feature type="compositionally biased region" description="Gly residues" evidence="6">
    <location>
        <begin position="738"/>
        <end position="766"/>
    </location>
</feature>
<evidence type="ECO:0000259" key="7">
    <source>
        <dbReference type="SMART" id="SM00363"/>
    </source>
</evidence>
<dbReference type="Gene3D" id="3.30.70.1560">
    <property type="entry name" value="Alpha-L RNA-binding motif"/>
    <property type="match status" value="1"/>
</dbReference>
<dbReference type="InterPro" id="IPR050343">
    <property type="entry name" value="RsuA_PseudoU_synthase"/>
</dbReference>
<protein>
    <recommendedName>
        <fullName evidence="5">Pseudouridine synthase</fullName>
        <ecNumber evidence="5">5.4.99.-</ecNumber>
    </recommendedName>
</protein>
<dbReference type="Pfam" id="PF00849">
    <property type="entry name" value="PseudoU_synth_2"/>
    <property type="match status" value="1"/>
</dbReference>
<comment type="caution">
    <text evidence="8">The sequence shown here is derived from an EMBL/GenBank/DDBJ whole genome shotgun (WGS) entry which is preliminary data.</text>
</comment>
<keyword evidence="3 5" id="KW-0413">Isomerase</keyword>
<proteinExistence type="inferred from homology"/>
<sequence length="766" mass="80740">MNSNDNDISAESPAAGAASTPAETAAPKRKRSPAKPKVLEGGAEVAAPVEAEAAAPAKPRAPRKTAAKKVEDLALPVAVAAEVAAVVAAAGESAGEGELLAPKRRAPRKTAAKVQGELAAAEVAAVQAAPIEVSAPAEQAVDSAERVKPAGRPARAPRAPVFTLAPEENTAAALLPGADVQDAAPRADVAESGASADSAGTAGFAEGGEAAEGNERRSRSRNRRRGRKDFVEGEEGAQRPARVVETVAPAPEVLAAVGERFAEVLTGDFDAAVDGEAEADVADASDGTDIDNKRVLAPEPDAPKLQKVLAQAGIGSRRDIEDMIADGKIEVNGEVAHIGQRISFGDNVRVAGKPIRVRISPPTPRILAYHKPAGEVVTFNDPEGRPTVFRHLPRLQQGKWQSVGRLDMNTEGLLLFTNSGELANQLMHPRFGVEREYAVRVLGTLTPDQKARLLEGVVIEGQKAGFKSIEDGGGEGVNHWYRVVITEGRNREVRKLFEAVGLVVSRLIRIRYGTVVLPRGLKRCVWIELGEDDVRTIRRLAGGPQQARQDRGDRGGERAERGGERAERGGERAERGGERAERPQRGNDRNADRNADRGGDRNNRGRRADGRIAGPGPRPSRPQERPERPERVDRMERPQDRPADRGPDRQDDDFDEPIPRNINPLEQTFDRRFATSKGRGIPAGFGAGGSAADRGGNGGNRNARGGGGGKGDGPRQPDPMQTSVGYIGADAFVRRGNRGGGRGGQGGQGGGGGGGRSGGGYGGRSR</sequence>
<dbReference type="SMART" id="SM00363">
    <property type="entry name" value="S4"/>
    <property type="match status" value="1"/>
</dbReference>
<gene>
    <name evidence="8" type="ORF">PRZ01_00415</name>
</gene>
<feature type="region of interest" description="Disordered" evidence="6">
    <location>
        <begin position="92"/>
        <end position="111"/>
    </location>
</feature>
<dbReference type="SUPFAM" id="SSF55174">
    <property type="entry name" value="Alpha-L RNA-binding motif"/>
    <property type="match status" value="1"/>
</dbReference>
<dbReference type="InterPro" id="IPR020103">
    <property type="entry name" value="PsdUridine_synth_cat_dom_sf"/>
</dbReference>
<feature type="compositionally biased region" description="Low complexity" evidence="6">
    <location>
        <begin position="190"/>
        <end position="208"/>
    </location>
</feature>
<feature type="region of interest" description="Disordered" evidence="6">
    <location>
        <begin position="540"/>
        <end position="766"/>
    </location>
</feature>
<feature type="compositionally biased region" description="Basic and acidic residues" evidence="6">
    <location>
        <begin position="548"/>
        <end position="610"/>
    </location>
</feature>
<dbReference type="EMBL" id="JAQQXS010000001">
    <property type="protein sequence ID" value="MDC8783653.1"/>
    <property type="molecule type" value="Genomic_DNA"/>
</dbReference>
<dbReference type="NCBIfam" id="TIGR00093">
    <property type="entry name" value="pseudouridine synthase"/>
    <property type="match status" value="1"/>
</dbReference>